<accession>A0A090DTS9</accession>
<protein>
    <submittedName>
        <fullName evidence="2">Uncharacterized protein</fullName>
    </submittedName>
</protein>
<feature type="compositionally biased region" description="Basic and acidic residues" evidence="1">
    <location>
        <begin position="1"/>
        <end position="18"/>
    </location>
</feature>
<keyword evidence="3" id="KW-1185">Reference proteome</keyword>
<dbReference type="EMBL" id="CCMZ01000025">
    <property type="protein sequence ID" value="CDX20289.1"/>
    <property type="molecule type" value="Genomic_DNA"/>
</dbReference>
<organism evidence="2 3">
    <name type="scientific">Mesorhizobium plurifarium</name>
    <dbReference type="NCBI Taxonomy" id="69974"/>
    <lineage>
        <taxon>Bacteria</taxon>
        <taxon>Pseudomonadati</taxon>
        <taxon>Pseudomonadota</taxon>
        <taxon>Alphaproteobacteria</taxon>
        <taxon>Hyphomicrobiales</taxon>
        <taxon>Phyllobacteriaceae</taxon>
        <taxon>Mesorhizobium</taxon>
    </lineage>
</organism>
<name>A0A090DTS9_MESPL</name>
<reference evidence="3" key="1">
    <citation type="submission" date="2014-08" db="EMBL/GenBank/DDBJ databases">
        <authorList>
            <person name="Moulin L."/>
        </authorList>
    </citation>
    <scope>NUCLEOTIDE SEQUENCE [LARGE SCALE GENOMIC DNA]</scope>
</reference>
<dbReference type="Proteomes" id="UP000045285">
    <property type="component" value="Unassembled WGS sequence"/>
</dbReference>
<sequence>MRADDVAEGVELRRRAEGESAEGGLKQQKQRRDERGRHAPSFQPYIQRQASPGNLIDPNMDDAAGKSAKPRCGNTARRVCSYGSVEIQVMPA</sequence>
<evidence type="ECO:0000313" key="3">
    <source>
        <dbReference type="Proteomes" id="UP000045285"/>
    </source>
</evidence>
<dbReference type="AlphaFoldDB" id="A0A090DTS9"/>
<evidence type="ECO:0000256" key="1">
    <source>
        <dbReference type="SAM" id="MobiDB-lite"/>
    </source>
</evidence>
<proteinExistence type="predicted"/>
<evidence type="ECO:0000313" key="2">
    <source>
        <dbReference type="EMBL" id="CDX20289.1"/>
    </source>
</evidence>
<gene>
    <name evidence="2" type="ORF">MPL3356_310079</name>
</gene>
<feature type="region of interest" description="Disordered" evidence="1">
    <location>
        <begin position="1"/>
        <end position="74"/>
    </location>
</feature>